<dbReference type="EMBL" id="CM026429">
    <property type="protein sequence ID" value="KAG0564145.1"/>
    <property type="molecule type" value="Genomic_DNA"/>
</dbReference>
<dbReference type="Proteomes" id="UP000822688">
    <property type="component" value="Chromosome 8"/>
</dbReference>
<gene>
    <name evidence="2" type="ORF">KC19_8G086900</name>
</gene>
<sequence length="102" mass="11306">MTCTLLVCIVLAQFFLKNHLNTFIYCYVFTGAGGFQFMPRCGSSQRGHGFHSVQLSYLLCDGMLKCALTCHSQALGLNGNGLIILTRKSFLHFLQILIVGNE</sequence>
<dbReference type="AlphaFoldDB" id="A0A8T0H0A7"/>
<evidence type="ECO:0000256" key="1">
    <source>
        <dbReference type="SAM" id="SignalP"/>
    </source>
</evidence>
<reference evidence="2" key="1">
    <citation type="submission" date="2020-06" db="EMBL/GenBank/DDBJ databases">
        <title>WGS assembly of Ceratodon purpureus strain R40.</title>
        <authorList>
            <person name="Carey S.B."/>
            <person name="Jenkins J."/>
            <person name="Shu S."/>
            <person name="Lovell J.T."/>
            <person name="Sreedasyam A."/>
            <person name="Maumus F."/>
            <person name="Tiley G.P."/>
            <person name="Fernandez-Pozo N."/>
            <person name="Barry K."/>
            <person name="Chen C."/>
            <person name="Wang M."/>
            <person name="Lipzen A."/>
            <person name="Daum C."/>
            <person name="Saski C.A."/>
            <person name="Payton A.C."/>
            <person name="Mcbreen J.C."/>
            <person name="Conrad R.E."/>
            <person name="Kollar L.M."/>
            <person name="Olsson S."/>
            <person name="Huttunen S."/>
            <person name="Landis J.B."/>
            <person name="Wickett N.J."/>
            <person name="Johnson M.G."/>
            <person name="Rensing S.A."/>
            <person name="Grimwood J."/>
            <person name="Schmutz J."/>
            <person name="Mcdaniel S.F."/>
        </authorList>
    </citation>
    <scope>NUCLEOTIDE SEQUENCE</scope>
    <source>
        <strain evidence="2">R40</strain>
    </source>
</reference>
<keyword evidence="1" id="KW-0732">Signal</keyword>
<feature type="signal peptide" evidence="1">
    <location>
        <begin position="1"/>
        <end position="20"/>
    </location>
</feature>
<accession>A0A8T0H0A7</accession>
<evidence type="ECO:0000313" key="3">
    <source>
        <dbReference type="Proteomes" id="UP000822688"/>
    </source>
</evidence>
<feature type="chain" id="PRO_5035733196" description="Secreted protein" evidence="1">
    <location>
        <begin position="21"/>
        <end position="102"/>
    </location>
</feature>
<organism evidence="2 3">
    <name type="scientific">Ceratodon purpureus</name>
    <name type="common">Fire moss</name>
    <name type="synonym">Dicranum purpureum</name>
    <dbReference type="NCBI Taxonomy" id="3225"/>
    <lineage>
        <taxon>Eukaryota</taxon>
        <taxon>Viridiplantae</taxon>
        <taxon>Streptophyta</taxon>
        <taxon>Embryophyta</taxon>
        <taxon>Bryophyta</taxon>
        <taxon>Bryophytina</taxon>
        <taxon>Bryopsida</taxon>
        <taxon>Dicranidae</taxon>
        <taxon>Pseudoditrichales</taxon>
        <taxon>Ditrichaceae</taxon>
        <taxon>Ceratodon</taxon>
    </lineage>
</organism>
<name>A0A8T0H0A7_CERPU</name>
<proteinExistence type="predicted"/>
<evidence type="ECO:0008006" key="4">
    <source>
        <dbReference type="Google" id="ProtNLM"/>
    </source>
</evidence>
<evidence type="ECO:0000313" key="2">
    <source>
        <dbReference type="EMBL" id="KAG0564145.1"/>
    </source>
</evidence>
<protein>
    <recommendedName>
        <fullName evidence="4">Secreted protein</fullName>
    </recommendedName>
</protein>
<keyword evidence="3" id="KW-1185">Reference proteome</keyword>
<comment type="caution">
    <text evidence="2">The sequence shown here is derived from an EMBL/GenBank/DDBJ whole genome shotgun (WGS) entry which is preliminary data.</text>
</comment>